<dbReference type="RefSeq" id="XP_001589962.1">
    <property type="nucleotide sequence ID" value="XM_001589912.1"/>
</dbReference>
<feature type="region of interest" description="Disordered" evidence="1">
    <location>
        <begin position="490"/>
        <end position="512"/>
    </location>
</feature>
<name>A0A1D9QKK1_SCLS1</name>
<proteinExistence type="predicted"/>
<accession>A0A1D9QKK1</accession>
<evidence type="ECO:0000313" key="3">
    <source>
        <dbReference type="Proteomes" id="UP000177798"/>
    </source>
</evidence>
<feature type="compositionally biased region" description="Acidic residues" evidence="1">
    <location>
        <begin position="122"/>
        <end position="144"/>
    </location>
</feature>
<dbReference type="Proteomes" id="UP000177798">
    <property type="component" value="Chromosome 14"/>
</dbReference>
<reference evidence="3" key="1">
    <citation type="journal article" date="2017" name="Genome Biol. Evol.">
        <title>The complete genome sequence of the phytopathogenic fungus Sclerotinia sclerotiorum reveals insights into the genome architecture of broad host range pathogens.</title>
        <authorList>
            <person name="Derbyshire M."/>
            <person name="Denton-Giles M."/>
            <person name="Hegedus D."/>
            <person name="Seifbarghy S."/>
            <person name="Rollins J."/>
            <person name="van Kan J."/>
            <person name="Seidl M.F."/>
            <person name="Faino L."/>
            <person name="Mbengue M."/>
            <person name="Navaud O."/>
            <person name="Raffaele S."/>
            <person name="Hammond-Kosack K."/>
            <person name="Heard S."/>
            <person name="Oliver R."/>
        </authorList>
    </citation>
    <scope>NUCLEOTIDE SEQUENCE [LARGE SCALE GENOMIC DNA]</scope>
    <source>
        <strain evidence="3">ATCC 18683 / 1980 / Ss-1</strain>
    </source>
</reference>
<dbReference type="OMA" id="GTIQYDQ"/>
<dbReference type="AlphaFoldDB" id="A0A1D9QKK1"/>
<dbReference type="OrthoDB" id="5374120at2759"/>
<dbReference type="VEuPathDB" id="FungiDB:sscle_14g099030"/>
<evidence type="ECO:0000256" key="1">
    <source>
        <dbReference type="SAM" id="MobiDB-lite"/>
    </source>
</evidence>
<dbReference type="KEGG" id="ssl:SS1G_08726"/>
<feature type="region of interest" description="Disordered" evidence="1">
    <location>
        <begin position="111"/>
        <end position="144"/>
    </location>
</feature>
<evidence type="ECO:0000313" key="2">
    <source>
        <dbReference type="EMBL" id="APA15133.1"/>
    </source>
</evidence>
<organism evidence="2 3">
    <name type="scientific">Sclerotinia sclerotiorum (strain ATCC 18683 / 1980 / Ss-1)</name>
    <name type="common">White mold</name>
    <name type="synonym">Whetzelinia sclerotiorum</name>
    <dbReference type="NCBI Taxonomy" id="665079"/>
    <lineage>
        <taxon>Eukaryota</taxon>
        <taxon>Fungi</taxon>
        <taxon>Dikarya</taxon>
        <taxon>Ascomycota</taxon>
        <taxon>Pezizomycotina</taxon>
        <taxon>Leotiomycetes</taxon>
        <taxon>Helotiales</taxon>
        <taxon>Sclerotiniaceae</taxon>
        <taxon>Sclerotinia</taxon>
    </lineage>
</organism>
<feature type="compositionally biased region" description="Polar residues" evidence="1">
    <location>
        <begin position="502"/>
        <end position="512"/>
    </location>
</feature>
<sequence length="512" mass="58023">MSLYGPDAAQLMEERAKTDSHVKDLMRVVASGDASRAQLDEFDNLIKEFKKESASEKENALLPKPHPYADHPAAFPAPDIPSKLLSIAPEIRLEIYRYLLLPSGFISIEPGQPKGDWHQDDDSSSDDWTDEDTISFDGDNSDMEIESDVPGGIDGLGSLLWSMVEPDEDDGSIDIDPEFPSNPEAESILIEANQATPPDDPMEILDLEDGGIARRIANGQEKWETDSAHTDFDEYRMYPEIFRVNKQIHEEASSLLFTEGTVVVNSNDLFFLSNKSLRWGSIYGFTPWRHNPLTAVAKRLPGGTIQYDQEDLGGWMEPHIFAKFQKVLFDCALEDEHTEGIQFFFDIDNSKLDSENEKKFRSYLGTLTFVKDFVKLISKSQVINKLTVNLLVEIAADSRLDDESIDEDNEEAVEALDLKQDKADLDANIRATELFMDANMFKPFKQLKNVRRLDFRYGFADFVPPVDYVPAEKYQNMMKKIKKLVERNFKEPEEPTRGGLRSQGSVTLHESI</sequence>
<dbReference type="EMBL" id="CP017827">
    <property type="protein sequence ID" value="APA15133.1"/>
    <property type="molecule type" value="Genomic_DNA"/>
</dbReference>
<protein>
    <submittedName>
        <fullName evidence="2">Uncharacterized protein</fullName>
    </submittedName>
</protein>
<gene>
    <name evidence="2" type="ORF">sscle_14g099030</name>
</gene>